<evidence type="ECO:0000256" key="2">
    <source>
        <dbReference type="ARBA" id="ARBA00022516"/>
    </source>
</evidence>
<dbReference type="Gene3D" id="6.20.120.20">
    <property type="match status" value="1"/>
</dbReference>
<dbReference type="EMBL" id="KZ989129">
    <property type="protein sequence ID" value="RKP27976.1"/>
    <property type="molecule type" value="Genomic_DNA"/>
</dbReference>
<dbReference type="SFLD" id="SFLDG01016">
    <property type="entry name" value="Prenyltransferase_Like_2"/>
    <property type="match status" value="1"/>
</dbReference>
<evidence type="ECO:0000256" key="7">
    <source>
        <dbReference type="RuleBase" id="RU362003"/>
    </source>
</evidence>
<gene>
    <name evidence="10" type="ORF">SYNPS1DRAFT_11872</name>
</gene>
<evidence type="ECO:0000256" key="4">
    <source>
        <dbReference type="ARBA" id="ARBA00022955"/>
    </source>
</evidence>
<dbReference type="AlphaFoldDB" id="A0A4P9Z5W0"/>
<dbReference type="InterPro" id="IPR032697">
    <property type="entry name" value="SQ_cyclase_N"/>
</dbReference>
<evidence type="ECO:0000259" key="8">
    <source>
        <dbReference type="Pfam" id="PF13243"/>
    </source>
</evidence>
<feature type="domain" description="Squalene cyclase C-terminal" evidence="8">
    <location>
        <begin position="449"/>
        <end position="728"/>
    </location>
</feature>
<dbReference type="InterPro" id="IPR032696">
    <property type="entry name" value="SQ_cyclase_C"/>
</dbReference>
<keyword evidence="6 7" id="KW-0413">Isomerase</keyword>
<dbReference type="SUPFAM" id="SSF48239">
    <property type="entry name" value="Terpenoid cyclases/Protein prenyltransferases"/>
    <property type="match status" value="2"/>
</dbReference>
<dbReference type="OrthoDB" id="21502at2759"/>
<dbReference type="FunFam" id="1.50.10.20:FF:000003">
    <property type="entry name" value="Terpene cyclase/mutase family member"/>
    <property type="match status" value="1"/>
</dbReference>
<dbReference type="InterPro" id="IPR008930">
    <property type="entry name" value="Terpenoid_cyclase/PrenylTrfase"/>
</dbReference>
<reference evidence="11" key="1">
    <citation type="journal article" date="2018" name="Nat. Microbiol.">
        <title>Leveraging single-cell genomics to expand the fungal tree of life.</title>
        <authorList>
            <person name="Ahrendt S.R."/>
            <person name="Quandt C.A."/>
            <person name="Ciobanu D."/>
            <person name="Clum A."/>
            <person name="Salamov A."/>
            <person name="Andreopoulos B."/>
            <person name="Cheng J.F."/>
            <person name="Woyke T."/>
            <person name="Pelin A."/>
            <person name="Henrissat B."/>
            <person name="Reynolds N.K."/>
            <person name="Benny G.L."/>
            <person name="Smith M.E."/>
            <person name="James T.Y."/>
            <person name="Grigoriev I.V."/>
        </authorList>
    </citation>
    <scope>NUCLEOTIDE SEQUENCE [LARGE SCALE GENOMIC DNA]</scope>
    <source>
        <strain evidence="11">Benny S71-1</strain>
    </source>
</reference>
<comment type="similarity">
    <text evidence="1 7">Belongs to the terpene cyclase/mutase family.</text>
</comment>
<evidence type="ECO:0000256" key="1">
    <source>
        <dbReference type="ARBA" id="ARBA00009755"/>
    </source>
</evidence>
<dbReference type="Pfam" id="PF13243">
    <property type="entry name" value="SQHop_cyclase_C"/>
    <property type="match status" value="1"/>
</dbReference>
<keyword evidence="4" id="KW-0752">Steroid biosynthesis</keyword>
<evidence type="ECO:0000313" key="11">
    <source>
        <dbReference type="Proteomes" id="UP000278143"/>
    </source>
</evidence>
<dbReference type="EC" id="5.4.99.-" evidence="7"/>
<evidence type="ECO:0000313" key="10">
    <source>
        <dbReference type="EMBL" id="RKP27976.1"/>
    </source>
</evidence>
<evidence type="ECO:0000256" key="3">
    <source>
        <dbReference type="ARBA" id="ARBA00022737"/>
    </source>
</evidence>
<dbReference type="GO" id="GO:0016104">
    <property type="term" value="P:triterpenoid biosynthetic process"/>
    <property type="evidence" value="ECO:0007669"/>
    <property type="project" value="InterPro"/>
</dbReference>
<dbReference type="FunFam" id="1.50.10.20:FF:000002">
    <property type="entry name" value="Terpene cyclase/mutase family member"/>
    <property type="match status" value="1"/>
</dbReference>
<dbReference type="Pfam" id="PF13249">
    <property type="entry name" value="SQHop_cyclase_N"/>
    <property type="match status" value="1"/>
</dbReference>
<dbReference type="GO" id="GO:0006696">
    <property type="term" value="P:ergosterol biosynthetic process"/>
    <property type="evidence" value="ECO:0007669"/>
    <property type="project" value="TreeGrafter"/>
</dbReference>
<dbReference type="PANTHER" id="PTHR11764">
    <property type="entry name" value="TERPENE CYCLASE/MUTASE FAMILY MEMBER"/>
    <property type="match status" value="1"/>
</dbReference>
<protein>
    <recommendedName>
        <fullName evidence="7">Terpene cyclase/mutase family member</fullName>
        <ecNumber evidence="7">5.4.99.-</ecNumber>
    </recommendedName>
</protein>
<evidence type="ECO:0000256" key="5">
    <source>
        <dbReference type="ARBA" id="ARBA00023098"/>
    </source>
</evidence>
<keyword evidence="2" id="KW-0444">Lipid biosynthesis</keyword>
<organism evidence="10 11">
    <name type="scientific">Syncephalis pseudoplumigaleata</name>
    <dbReference type="NCBI Taxonomy" id="1712513"/>
    <lineage>
        <taxon>Eukaryota</taxon>
        <taxon>Fungi</taxon>
        <taxon>Fungi incertae sedis</taxon>
        <taxon>Zoopagomycota</taxon>
        <taxon>Zoopagomycotina</taxon>
        <taxon>Zoopagomycetes</taxon>
        <taxon>Zoopagales</taxon>
        <taxon>Piptocephalidaceae</taxon>
        <taxon>Syncephalis</taxon>
    </lineage>
</organism>
<dbReference type="PANTHER" id="PTHR11764:SF20">
    <property type="entry name" value="LANOSTEROL SYNTHASE"/>
    <property type="match status" value="1"/>
</dbReference>
<evidence type="ECO:0000256" key="6">
    <source>
        <dbReference type="ARBA" id="ARBA00023235"/>
    </source>
</evidence>
<keyword evidence="3" id="KW-0677">Repeat</keyword>
<keyword evidence="10" id="KW-0808">Transferase</keyword>
<dbReference type="InterPro" id="IPR002365">
    <property type="entry name" value="Terpene_synthase_CS"/>
</dbReference>
<dbReference type="NCBIfam" id="TIGR01787">
    <property type="entry name" value="squalene_cyclas"/>
    <property type="match status" value="1"/>
</dbReference>
<keyword evidence="11" id="KW-1185">Reference proteome</keyword>
<dbReference type="GO" id="GO:0000250">
    <property type="term" value="F:lanosterol synthase activity"/>
    <property type="evidence" value="ECO:0007669"/>
    <property type="project" value="TreeGrafter"/>
</dbReference>
<dbReference type="PROSITE" id="PS01074">
    <property type="entry name" value="TERPENE_SYNTHASES"/>
    <property type="match status" value="1"/>
</dbReference>
<proteinExistence type="inferred from homology"/>
<feature type="domain" description="Squalene cyclase N-terminal" evidence="9">
    <location>
        <begin position="80"/>
        <end position="327"/>
    </location>
</feature>
<dbReference type="CDD" id="cd02892">
    <property type="entry name" value="SQCY_1"/>
    <property type="match status" value="1"/>
</dbReference>
<dbReference type="GO" id="GO:0016740">
    <property type="term" value="F:transferase activity"/>
    <property type="evidence" value="ECO:0007669"/>
    <property type="project" value="UniProtKB-KW"/>
</dbReference>
<dbReference type="GO" id="GO:0005811">
    <property type="term" value="C:lipid droplet"/>
    <property type="evidence" value="ECO:0007669"/>
    <property type="project" value="InterPro"/>
</dbReference>
<sequence length="734" mass="84479">MVYEEGPHAIKRTDPHRWRLKCHEGRQHWHYLETDEECEQWPQTVYDRYWLGLPTEAPILPAATTPLEAARNGLAFYKLLQTEDGHFAGEYGGPLFLMPGLCIAYYVTKTPIPEPWRIEMTRYLVHRAHPELGGWGLHIEGQPTVFGTACNYVALRILGLSPQHPVMEKARARLHAMGGAVRAPSWGKFWLSIMNVYSYEGMNPVPPELWLLPESLPIHPWRYWVHTRMVYLSMGYIYGRRFQTEETDLVRELRQELYTEPYEKIYWPATRNDVAEEDLYVEHSTLLDIANGVMGLYENYHSKSLRDKALKRVYSLILMEEENTGGVNLGPVNKAMNMIIIWIEEGATSKLFQQQILRYSDYVWVGKEGMMNNGTDGSQLWDTAFIVQAVCESGLAEDEENHAMMRHAMAFIDDCQASIHTYMHTCLPMLIRAPSMQIKENAPMGATSYRHIRQGAWPFSTRHQGYTVSDCTAEGLKALLCLLDLRQNIDEQRLYDAVNVMLSMQNSDGGFASYELARGPKFLEYLNPAEVFGNIMIEYSYVECSTAVLLALSSFRKRFPNHRSQEIAAVQKTVVKFIKRKQRDDGSWFGSWAICFTYAGFFAIESLASVGETYANRQHVRKGCDFLLSKQRDDGGWGESYKSCETGEYVQSAMSQVVQTSWALLSLLAAQYPHRDPIDRGIQLLMRRQQPNGEWLQENIEGIFNKSCAISYPNYKFSFTIWALGRYHQRYNNE</sequence>
<dbReference type="Gene3D" id="1.50.10.20">
    <property type="match status" value="1"/>
</dbReference>
<accession>A0A4P9Z5W0</accession>
<evidence type="ECO:0000259" key="9">
    <source>
        <dbReference type="Pfam" id="PF13249"/>
    </source>
</evidence>
<dbReference type="Proteomes" id="UP000278143">
    <property type="component" value="Unassembled WGS sequence"/>
</dbReference>
<name>A0A4P9Z5W0_9FUNG</name>
<dbReference type="InterPro" id="IPR018333">
    <property type="entry name" value="Squalene_cyclase"/>
</dbReference>
<keyword evidence="5" id="KW-0443">Lipid metabolism</keyword>